<keyword evidence="1 4" id="KW-1003">Cell membrane</keyword>
<evidence type="ECO:0000313" key="6">
    <source>
        <dbReference type="Proteomes" id="UP000283077"/>
    </source>
</evidence>
<accession>A0A437R130</accession>
<comment type="similarity">
    <text evidence="4">Belongs to the Syd family.</text>
</comment>
<sequence length="181" mass="20570">MSEVTQVFTQLLQNARTTAESADNSWFSYADPELASPCQYGNVSGDQQVRWWPVMRSECQDFSNLEHGLEFSLHPDLQAFYGHCYGGGLKVQHQRGNAELLMVWHQEDFSRLQQNIIAHILMKRRLKQRETVFFAVTDDDDIMLSVLNETGAVYLEHAGCEVKEQLAGSLAEFLQQLTVAA</sequence>
<evidence type="ECO:0000256" key="2">
    <source>
        <dbReference type="ARBA" id="ARBA00022519"/>
    </source>
</evidence>
<evidence type="ECO:0000256" key="3">
    <source>
        <dbReference type="ARBA" id="ARBA00023136"/>
    </source>
</evidence>
<dbReference type="AlphaFoldDB" id="A0A437R130"/>
<keyword evidence="3 4" id="KW-0472">Membrane</keyword>
<dbReference type="CDD" id="cd16323">
    <property type="entry name" value="Syd"/>
    <property type="match status" value="1"/>
</dbReference>
<evidence type="ECO:0000256" key="1">
    <source>
        <dbReference type="ARBA" id="ARBA00022475"/>
    </source>
</evidence>
<organism evidence="5 6">
    <name type="scientific">Rheinheimera riviphila</name>
    <dbReference type="NCBI Taxonomy" id="1834037"/>
    <lineage>
        <taxon>Bacteria</taxon>
        <taxon>Pseudomonadati</taxon>
        <taxon>Pseudomonadota</taxon>
        <taxon>Gammaproteobacteria</taxon>
        <taxon>Chromatiales</taxon>
        <taxon>Chromatiaceae</taxon>
        <taxon>Rheinheimera</taxon>
    </lineage>
</organism>
<evidence type="ECO:0000313" key="5">
    <source>
        <dbReference type="EMBL" id="RVU40462.1"/>
    </source>
</evidence>
<comment type="function">
    <text evidence="4">Interacts with the SecY protein in vivo. May bind preferentially to an uncomplexed state of SecY, thus functioning either as a chelating agent for excess SecY in the cell or as a regulatory factor that negatively controls the translocase function.</text>
</comment>
<comment type="subcellular location">
    <subcellularLocation>
        <location evidence="4">Cell inner membrane</location>
        <topology evidence="4">Peripheral membrane protein</topology>
        <orientation evidence="4">Cytoplasmic side</orientation>
    </subcellularLocation>
    <text evidence="4">Loosely associated with the cytoplasmic side of the inner membrane, probably via SecY.</text>
</comment>
<keyword evidence="2 4" id="KW-0997">Cell inner membrane</keyword>
<dbReference type="OrthoDB" id="5599437at2"/>
<gene>
    <name evidence="4" type="primary">syd</name>
    <name evidence="5" type="ORF">EOE67_05275</name>
</gene>
<dbReference type="InterPro" id="IPR009948">
    <property type="entry name" value="Syd"/>
</dbReference>
<dbReference type="InterPro" id="IPR038228">
    <property type="entry name" value="Syd_sf"/>
</dbReference>
<name>A0A437R130_9GAMM</name>
<reference evidence="5 6" key="1">
    <citation type="submission" date="2019-01" db="EMBL/GenBank/DDBJ databases">
        <authorList>
            <person name="Chen W.-M."/>
        </authorList>
    </citation>
    <scope>NUCLEOTIDE SEQUENCE [LARGE SCALE GENOMIC DNA]</scope>
    <source>
        <strain evidence="5 6">KYPC3</strain>
    </source>
</reference>
<dbReference type="GO" id="GO:0009898">
    <property type="term" value="C:cytoplasmic side of plasma membrane"/>
    <property type="evidence" value="ECO:0007669"/>
    <property type="project" value="InterPro"/>
</dbReference>
<dbReference type="EMBL" id="SACS01000004">
    <property type="protein sequence ID" value="RVU40462.1"/>
    <property type="molecule type" value="Genomic_DNA"/>
</dbReference>
<evidence type="ECO:0000256" key="4">
    <source>
        <dbReference type="HAMAP-Rule" id="MF_01104"/>
    </source>
</evidence>
<comment type="caution">
    <text evidence="5">The sequence shown here is derived from an EMBL/GenBank/DDBJ whole genome shotgun (WGS) entry which is preliminary data.</text>
</comment>
<dbReference type="Pfam" id="PF07348">
    <property type="entry name" value="Syd"/>
    <property type="match status" value="1"/>
</dbReference>
<dbReference type="Proteomes" id="UP000283077">
    <property type="component" value="Unassembled WGS sequence"/>
</dbReference>
<keyword evidence="6" id="KW-1185">Reference proteome</keyword>
<dbReference type="RefSeq" id="WP_127698005.1">
    <property type="nucleotide sequence ID" value="NZ_SACS01000004.1"/>
</dbReference>
<dbReference type="NCBIfam" id="NF003439">
    <property type="entry name" value="PRK04968.1"/>
    <property type="match status" value="1"/>
</dbReference>
<dbReference type="Gene3D" id="3.40.1580.20">
    <property type="entry name" value="Syd protein"/>
    <property type="match status" value="1"/>
</dbReference>
<protein>
    <recommendedName>
        <fullName evidence="4">Protein Syd</fullName>
    </recommendedName>
</protein>
<dbReference type="HAMAP" id="MF_01104">
    <property type="entry name" value="Syd"/>
    <property type="match status" value="1"/>
</dbReference>
<proteinExistence type="inferred from homology"/>